<comment type="caution">
    <text evidence="1">The sequence shown here is derived from an EMBL/GenBank/DDBJ whole genome shotgun (WGS) entry which is preliminary data.</text>
</comment>
<sequence>MPHLCQFNFHIRSILEQASPVEIGTIRQSVMTCQQTAICTVDYFNNTYGQCQLYSFPFIGNRLDFMSSRFPLFDMNNMFSMVTMLSLFGDVKPFENLFFACIVRGLPNLKTLEVFNELEQQEKGMITTNNPGFGYLSALILFDIHMDYAEQLLCRSRLPCLTELVIHKQVLLTIVAHDSQQARDNCSKVDGRMFLKEFCSDDYINFDNTCQCFSINIPEFAKTSDEIINELDAFLQATSAHNAQNNGNIIQYHPRSYHHQPHYQQHSSRTKS</sequence>
<name>A0A819BAV2_9BILA</name>
<dbReference type="AlphaFoldDB" id="A0A819BAV2"/>
<accession>A0A819BAV2</accession>
<evidence type="ECO:0000313" key="1">
    <source>
        <dbReference type="EMBL" id="CAF3793764.1"/>
    </source>
</evidence>
<organism evidence="1 2">
    <name type="scientific">Rotaria socialis</name>
    <dbReference type="NCBI Taxonomy" id="392032"/>
    <lineage>
        <taxon>Eukaryota</taxon>
        <taxon>Metazoa</taxon>
        <taxon>Spiralia</taxon>
        <taxon>Gnathifera</taxon>
        <taxon>Rotifera</taxon>
        <taxon>Eurotatoria</taxon>
        <taxon>Bdelloidea</taxon>
        <taxon>Philodinida</taxon>
        <taxon>Philodinidae</taxon>
        <taxon>Rotaria</taxon>
    </lineage>
</organism>
<evidence type="ECO:0000313" key="2">
    <source>
        <dbReference type="Proteomes" id="UP000663865"/>
    </source>
</evidence>
<dbReference type="EMBL" id="CAJNYV010006005">
    <property type="protein sequence ID" value="CAF3793764.1"/>
    <property type="molecule type" value="Genomic_DNA"/>
</dbReference>
<protein>
    <submittedName>
        <fullName evidence="1">Uncharacterized protein</fullName>
    </submittedName>
</protein>
<gene>
    <name evidence="1" type="ORF">KIK155_LOCUS32018</name>
</gene>
<proteinExistence type="predicted"/>
<reference evidence="1" key="1">
    <citation type="submission" date="2021-02" db="EMBL/GenBank/DDBJ databases">
        <authorList>
            <person name="Nowell W R."/>
        </authorList>
    </citation>
    <scope>NUCLEOTIDE SEQUENCE</scope>
</reference>
<dbReference type="Proteomes" id="UP000663865">
    <property type="component" value="Unassembled WGS sequence"/>
</dbReference>